<evidence type="ECO:0000256" key="1">
    <source>
        <dbReference type="SAM" id="MobiDB-lite"/>
    </source>
</evidence>
<accession>A0ABR4KKU0</accession>
<dbReference type="EMBL" id="JBFXLU010000022">
    <property type="protein sequence ID" value="KAL2852894.1"/>
    <property type="molecule type" value="Genomic_DNA"/>
</dbReference>
<feature type="transmembrane region" description="Helical" evidence="2">
    <location>
        <begin position="25"/>
        <end position="44"/>
    </location>
</feature>
<evidence type="ECO:0000313" key="4">
    <source>
        <dbReference type="Proteomes" id="UP001610446"/>
    </source>
</evidence>
<evidence type="ECO:0000313" key="3">
    <source>
        <dbReference type="EMBL" id="KAL2852894.1"/>
    </source>
</evidence>
<organism evidence="3 4">
    <name type="scientific">Aspergillus pseudoustus</name>
    <dbReference type="NCBI Taxonomy" id="1810923"/>
    <lineage>
        <taxon>Eukaryota</taxon>
        <taxon>Fungi</taxon>
        <taxon>Dikarya</taxon>
        <taxon>Ascomycota</taxon>
        <taxon>Pezizomycotina</taxon>
        <taxon>Eurotiomycetes</taxon>
        <taxon>Eurotiomycetidae</taxon>
        <taxon>Eurotiales</taxon>
        <taxon>Aspergillaceae</taxon>
        <taxon>Aspergillus</taxon>
        <taxon>Aspergillus subgen. Nidulantes</taxon>
    </lineage>
</organism>
<keyword evidence="4" id="KW-1185">Reference proteome</keyword>
<keyword evidence="2" id="KW-1133">Transmembrane helix</keyword>
<name>A0ABR4KKU0_9EURO</name>
<protein>
    <submittedName>
        <fullName evidence="3">Uncharacterized protein</fullName>
    </submittedName>
</protein>
<feature type="region of interest" description="Disordered" evidence="1">
    <location>
        <begin position="128"/>
        <end position="148"/>
    </location>
</feature>
<keyword evidence="2" id="KW-0472">Membrane</keyword>
<reference evidence="3 4" key="1">
    <citation type="submission" date="2024-07" db="EMBL/GenBank/DDBJ databases">
        <title>Section-level genome sequencing and comparative genomics of Aspergillus sections Usti and Cavernicolus.</title>
        <authorList>
            <consortium name="Lawrence Berkeley National Laboratory"/>
            <person name="Nybo J.L."/>
            <person name="Vesth T.C."/>
            <person name="Theobald S."/>
            <person name="Frisvad J.C."/>
            <person name="Larsen T.O."/>
            <person name="Kjaerboelling I."/>
            <person name="Rothschild-Mancinelli K."/>
            <person name="Lyhne E.K."/>
            <person name="Kogle M.E."/>
            <person name="Barry K."/>
            <person name="Clum A."/>
            <person name="Na H."/>
            <person name="Ledsgaard L."/>
            <person name="Lin J."/>
            <person name="Lipzen A."/>
            <person name="Kuo A."/>
            <person name="Riley R."/>
            <person name="Mondo S."/>
            <person name="Labutti K."/>
            <person name="Haridas S."/>
            <person name="Pangalinan J."/>
            <person name="Salamov A.A."/>
            <person name="Simmons B.A."/>
            <person name="Magnuson J.K."/>
            <person name="Chen J."/>
            <person name="Drula E."/>
            <person name="Henrissat B."/>
            <person name="Wiebenga A."/>
            <person name="Lubbers R.J."/>
            <person name="Gomes A.C."/>
            <person name="Makela M.R."/>
            <person name="Stajich J."/>
            <person name="Grigoriev I.V."/>
            <person name="Mortensen U.H."/>
            <person name="De Vries R.P."/>
            <person name="Baker S.E."/>
            <person name="Andersen M.R."/>
        </authorList>
    </citation>
    <scope>NUCLEOTIDE SEQUENCE [LARGE SCALE GENOMIC DNA]</scope>
    <source>
        <strain evidence="3 4">CBS 123904</strain>
    </source>
</reference>
<gene>
    <name evidence="3" type="ORF">BJY01DRAFT_82141</name>
</gene>
<dbReference type="Proteomes" id="UP001610446">
    <property type="component" value="Unassembled WGS sequence"/>
</dbReference>
<evidence type="ECO:0000256" key="2">
    <source>
        <dbReference type="SAM" id="Phobius"/>
    </source>
</evidence>
<sequence length="148" mass="15881">MFFKVGVGDGEDEGAREGEGERRGMALVMVMVMVLVTAMVPVFLPGADGKLSFPFALPNLAPRSSFVRQSSFLLLLCRRSEHGPSLRISISVTTAPSNTRRANTVGLQPTILCSHYLQVSFLIASSPASPSLPRKSIERNLSGCDNGT</sequence>
<keyword evidence="2" id="KW-0812">Transmembrane</keyword>
<comment type="caution">
    <text evidence="3">The sequence shown here is derived from an EMBL/GenBank/DDBJ whole genome shotgun (WGS) entry which is preliminary data.</text>
</comment>
<proteinExistence type="predicted"/>